<keyword evidence="1" id="KW-0812">Transmembrane</keyword>
<organism evidence="3 4">
    <name type="scientific">Bradyrhizobium erythrophlei</name>
    <dbReference type="NCBI Taxonomy" id="1437360"/>
    <lineage>
        <taxon>Bacteria</taxon>
        <taxon>Pseudomonadati</taxon>
        <taxon>Pseudomonadota</taxon>
        <taxon>Alphaproteobacteria</taxon>
        <taxon>Hyphomicrobiales</taxon>
        <taxon>Nitrobacteraceae</taxon>
        <taxon>Bradyrhizobium</taxon>
    </lineage>
</organism>
<name>A0A1H4UFU8_9BRAD</name>
<evidence type="ECO:0008006" key="5">
    <source>
        <dbReference type="Google" id="ProtNLM"/>
    </source>
</evidence>
<evidence type="ECO:0000256" key="1">
    <source>
        <dbReference type="SAM" id="Phobius"/>
    </source>
</evidence>
<gene>
    <name evidence="3" type="ORF">SAMN05444164_2440</name>
</gene>
<evidence type="ECO:0000313" key="4">
    <source>
        <dbReference type="Proteomes" id="UP000198992"/>
    </source>
</evidence>
<dbReference type="AlphaFoldDB" id="A0A1H4UFU8"/>
<evidence type="ECO:0000313" key="3">
    <source>
        <dbReference type="EMBL" id="SEC67545.1"/>
    </source>
</evidence>
<keyword evidence="2" id="KW-0732">Signal</keyword>
<feature type="transmembrane region" description="Helical" evidence="1">
    <location>
        <begin position="34"/>
        <end position="52"/>
    </location>
</feature>
<keyword evidence="1" id="KW-1133">Transmembrane helix</keyword>
<keyword evidence="1" id="KW-0472">Membrane</keyword>
<dbReference type="Proteomes" id="UP000198992">
    <property type="component" value="Unassembled WGS sequence"/>
</dbReference>
<sequence length="143" mass="14510">MRCMIRPVILALVAMVLSVTPCSAQASGHVQVKFVKAALVVGGGGGSGTLIYRGRHYRFIVSGFSLGISAGASVTWLEGTASGIREVNDFAGSYTLVGGGGAWAAGVGGVSMRNERGVLLTLKGPKAGLEFAANLGGLTISLR</sequence>
<feature type="transmembrane region" description="Helical" evidence="1">
    <location>
        <begin position="59"/>
        <end position="77"/>
    </location>
</feature>
<evidence type="ECO:0000256" key="2">
    <source>
        <dbReference type="SAM" id="SignalP"/>
    </source>
</evidence>
<feature type="chain" id="PRO_5011776981" description="DUF1134 domain-containing protein" evidence="2">
    <location>
        <begin position="27"/>
        <end position="143"/>
    </location>
</feature>
<protein>
    <recommendedName>
        <fullName evidence="5">DUF1134 domain-containing protein</fullName>
    </recommendedName>
</protein>
<dbReference type="EMBL" id="FNTH01000001">
    <property type="protein sequence ID" value="SEC67545.1"/>
    <property type="molecule type" value="Genomic_DNA"/>
</dbReference>
<accession>A0A1H4UFU8</accession>
<feature type="signal peptide" evidence="2">
    <location>
        <begin position="1"/>
        <end position="26"/>
    </location>
</feature>
<proteinExistence type="predicted"/>
<reference evidence="3 4" key="1">
    <citation type="submission" date="2016-10" db="EMBL/GenBank/DDBJ databases">
        <authorList>
            <person name="de Groot N.N."/>
        </authorList>
    </citation>
    <scope>NUCLEOTIDE SEQUENCE [LARGE SCALE GENOMIC DNA]</scope>
    <source>
        <strain evidence="3 4">MT12</strain>
    </source>
</reference>